<name>A0A2M4D2K0_ANODA</name>
<keyword evidence="1" id="KW-0732">Signal</keyword>
<dbReference type="AlphaFoldDB" id="A0A2M4D2K0"/>
<protein>
    <submittedName>
        <fullName evidence="2">Putative secreted protein</fullName>
    </submittedName>
</protein>
<proteinExistence type="predicted"/>
<reference evidence="2" key="1">
    <citation type="submission" date="2018-01" db="EMBL/GenBank/DDBJ databases">
        <title>An insight into the sialome of Amazonian anophelines.</title>
        <authorList>
            <person name="Ribeiro J.M."/>
            <person name="Scarpassa V."/>
            <person name="Calvo E."/>
        </authorList>
    </citation>
    <scope>NUCLEOTIDE SEQUENCE</scope>
</reference>
<organism evidence="2">
    <name type="scientific">Anopheles darlingi</name>
    <name type="common">Mosquito</name>
    <dbReference type="NCBI Taxonomy" id="43151"/>
    <lineage>
        <taxon>Eukaryota</taxon>
        <taxon>Metazoa</taxon>
        <taxon>Ecdysozoa</taxon>
        <taxon>Arthropoda</taxon>
        <taxon>Hexapoda</taxon>
        <taxon>Insecta</taxon>
        <taxon>Pterygota</taxon>
        <taxon>Neoptera</taxon>
        <taxon>Endopterygota</taxon>
        <taxon>Diptera</taxon>
        <taxon>Nematocera</taxon>
        <taxon>Culicoidea</taxon>
        <taxon>Culicidae</taxon>
        <taxon>Anophelinae</taxon>
        <taxon>Anopheles</taxon>
    </lineage>
</organism>
<evidence type="ECO:0000256" key="1">
    <source>
        <dbReference type="SAM" id="SignalP"/>
    </source>
</evidence>
<sequence length="77" mass="8261">MPRLFSISPFVVSIFPVAGSTFEVMAVISTTESSSGTTMIAWPRLSSTLPLTASTTPLPTMCSWPVFGSIWPCNVSF</sequence>
<accession>A0A2M4D2K0</accession>
<evidence type="ECO:0000313" key="2">
    <source>
        <dbReference type="EMBL" id="MBW71766.1"/>
    </source>
</evidence>
<feature type="signal peptide" evidence="1">
    <location>
        <begin position="1"/>
        <end position="19"/>
    </location>
</feature>
<feature type="chain" id="PRO_5014876086" evidence="1">
    <location>
        <begin position="20"/>
        <end position="77"/>
    </location>
</feature>
<dbReference type="EMBL" id="GGFL01007588">
    <property type="protein sequence ID" value="MBW71766.1"/>
    <property type="molecule type" value="Transcribed_RNA"/>
</dbReference>